<proteinExistence type="predicted"/>
<accession>A0ABX7MS06</accession>
<dbReference type="PANTHER" id="PTHR42951:SF20">
    <property type="entry name" value="BETA LACTAMASE"/>
    <property type="match status" value="1"/>
</dbReference>
<feature type="domain" description="Metallo-beta-lactamase" evidence="1">
    <location>
        <begin position="69"/>
        <end position="258"/>
    </location>
</feature>
<dbReference type="PANTHER" id="PTHR42951">
    <property type="entry name" value="METALLO-BETA-LACTAMASE DOMAIN-CONTAINING"/>
    <property type="match status" value="1"/>
</dbReference>
<dbReference type="RefSeq" id="WP_206643103.1">
    <property type="nucleotide sequence ID" value="NZ_CP071247.1"/>
</dbReference>
<evidence type="ECO:0000313" key="3">
    <source>
        <dbReference type="Proteomes" id="UP000663555"/>
    </source>
</evidence>
<dbReference type="EMBL" id="CP071247">
    <property type="protein sequence ID" value="QSP93881.1"/>
    <property type="molecule type" value="Genomic_DNA"/>
</dbReference>
<dbReference type="Proteomes" id="UP000663555">
    <property type="component" value="Chromosome"/>
</dbReference>
<evidence type="ECO:0000259" key="1">
    <source>
        <dbReference type="SMART" id="SM00849"/>
    </source>
</evidence>
<evidence type="ECO:0000313" key="2">
    <source>
        <dbReference type="EMBL" id="QSP93881.1"/>
    </source>
</evidence>
<name>A0ABX7MS06_9GAMM</name>
<protein>
    <submittedName>
        <fullName evidence="2">MBL fold metallo-hydrolase</fullName>
    </submittedName>
</protein>
<organism evidence="2 3">
    <name type="scientific">Marinobacter salinisoli</name>
    <dbReference type="NCBI Taxonomy" id="2769486"/>
    <lineage>
        <taxon>Bacteria</taxon>
        <taxon>Pseudomonadati</taxon>
        <taxon>Pseudomonadota</taxon>
        <taxon>Gammaproteobacteria</taxon>
        <taxon>Pseudomonadales</taxon>
        <taxon>Marinobacteraceae</taxon>
        <taxon>Marinobacter</taxon>
    </lineage>
</organism>
<gene>
    <name evidence="2" type="ORF">LPB19_11825</name>
</gene>
<dbReference type="InterPro" id="IPR036866">
    <property type="entry name" value="RibonucZ/Hydroxyglut_hydro"/>
</dbReference>
<dbReference type="SMART" id="SM00849">
    <property type="entry name" value="Lactamase_B"/>
    <property type="match status" value="1"/>
</dbReference>
<dbReference type="CDD" id="cd16282">
    <property type="entry name" value="metallo-hydrolase-like_MBL-fold"/>
    <property type="match status" value="1"/>
</dbReference>
<dbReference type="Pfam" id="PF00753">
    <property type="entry name" value="Lactamase_B"/>
    <property type="match status" value="1"/>
</dbReference>
<sequence length="334" mass="36468">MKHARRGVHGLIAGLVGGLPGIAQIAHGQSDTTYPELTIPFQAEAVTDTGVFYFQGMSGVPDNQNQGFTANAGFVITEDSVVVFDALGTPSLGAAMIEKIRDTSPLPISHVVVSHYHADHVYGLQAFKELTEAKVVAHQHARHYLDSPDANQRLSQRQEALAPWVNDSTRIIGPDMTFESHQTFESGSYQFSLVHAGPAHASDDTLMMVQPAGVLFSGDIIQNGRIPYLASSEVDSANWLNAIERVRELAPTYLVPGHGPASSNAMEALQFTHDYLSFVREEMGNAVDNWIPFEDAYEQTDWSRYETMPAFDASNKANAYRVFLEMEKAALGGG</sequence>
<dbReference type="InterPro" id="IPR001279">
    <property type="entry name" value="Metallo-B-lactamas"/>
</dbReference>
<reference evidence="2 3" key="1">
    <citation type="submission" date="2021-03" db="EMBL/GenBank/DDBJ databases">
        <title>Genome sequencing of Marinobacter sp. LPB0319.</title>
        <authorList>
            <person name="Kim J."/>
        </authorList>
    </citation>
    <scope>NUCLEOTIDE SEQUENCE [LARGE SCALE GENOMIC DNA]</scope>
    <source>
        <strain evidence="2 3">LPB0319</strain>
    </source>
</reference>
<dbReference type="SUPFAM" id="SSF56281">
    <property type="entry name" value="Metallo-hydrolase/oxidoreductase"/>
    <property type="match status" value="1"/>
</dbReference>
<dbReference type="InterPro" id="IPR050855">
    <property type="entry name" value="NDM-1-like"/>
</dbReference>
<keyword evidence="3" id="KW-1185">Reference proteome</keyword>
<dbReference type="Gene3D" id="3.60.15.10">
    <property type="entry name" value="Ribonuclease Z/Hydroxyacylglutathione hydrolase-like"/>
    <property type="match status" value="1"/>
</dbReference>